<organism evidence="2 3">
    <name type="scientific">Companilactobacillus allii</name>
    <dbReference type="NCBI Taxonomy" id="1847728"/>
    <lineage>
        <taxon>Bacteria</taxon>
        <taxon>Bacillati</taxon>
        <taxon>Bacillota</taxon>
        <taxon>Bacilli</taxon>
        <taxon>Lactobacillales</taxon>
        <taxon>Lactobacillaceae</taxon>
        <taxon>Companilactobacillus</taxon>
    </lineage>
</organism>
<evidence type="ECO:0000256" key="1">
    <source>
        <dbReference type="SAM" id="Phobius"/>
    </source>
</evidence>
<protein>
    <submittedName>
        <fullName evidence="2">Cytochrome C554</fullName>
    </submittedName>
</protein>
<evidence type="ECO:0000313" key="2">
    <source>
        <dbReference type="EMBL" id="APX71291.1"/>
    </source>
</evidence>
<dbReference type="KEGG" id="lalw:BTM29_01425"/>
<keyword evidence="1" id="KW-0472">Membrane</keyword>
<feature type="transmembrane region" description="Helical" evidence="1">
    <location>
        <begin position="12"/>
        <end position="34"/>
    </location>
</feature>
<evidence type="ECO:0000313" key="3">
    <source>
        <dbReference type="Proteomes" id="UP000187499"/>
    </source>
</evidence>
<dbReference type="EMBL" id="CP019323">
    <property type="protein sequence ID" value="APX71291.1"/>
    <property type="molecule type" value="Genomic_DNA"/>
</dbReference>
<dbReference type="Proteomes" id="UP000187499">
    <property type="component" value="Chromosome"/>
</dbReference>
<gene>
    <name evidence="2" type="ORF">BTM29_01425</name>
</gene>
<keyword evidence="1" id="KW-0812">Transmembrane</keyword>
<name>A0A1P8Q0D8_9LACO</name>
<dbReference type="AlphaFoldDB" id="A0A1P8Q0D8"/>
<keyword evidence="1" id="KW-1133">Transmembrane helix</keyword>
<reference evidence="3" key="1">
    <citation type="submission" date="2016-12" db="EMBL/GenBank/DDBJ databases">
        <authorList>
            <person name="Jung M.Y."/>
            <person name="Lee S.H."/>
        </authorList>
    </citation>
    <scope>NUCLEOTIDE SEQUENCE [LARGE SCALE GENOMIC DNA]</scope>
    <source>
        <strain evidence="3">WiKim39</strain>
    </source>
</reference>
<dbReference type="Pfam" id="PF12459">
    <property type="entry name" value="DltX"/>
    <property type="match status" value="1"/>
</dbReference>
<dbReference type="STRING" id="1847728.BTM29_01425"/>
<sequence>MKKNLLIFLKKPVPIFIIKAVAYFIILLIILYIYGYDGVGSVKFIYNDF</sequence>
<dbReference type="InterPro" id="IPR021008">
    <property type="entry name" value="DltX"/>
</dbReference>
<dbReference type="RefSeq" id="WP_076613795.1">
    <property type="nucleotide sequence ID" value="NZ_CP019323.1"/>
</dbReference>
<accession>A0A1P8Q0D8</accession>
<keyword evidence="3" id="KW-1185">Reference proteome</keyword>
<proteinExistence type="predicted"/>